<dbReference type="PROSITE" id="PS51257">
    <property type="entry name" value="PROKAR_LIPOPROTEIN"/>
    <property type="match status" value="1"/>
</dbReference>
<keyword evidence="2" id="KW-1185">Reference proteome</keyword>
<comment type="caution">
    <text evidence="1">The sequence shown here is derived from an EMBL/GenBank/DDBJ whole genome shotgun (WGS) entry which is preliminary data.</text>
</comment>
<proteinExistence type="predicted"/>
<dbReference type="Proteomes" id="UP000237347">
    <property type="component" value="Unassembled WGS sequence"/>
</dbReference>
<evidence type="ECO:0008006" key="3">
    <source>
        <dbReference type="Google" id="ProtNLM"/>
    </source>
</evidence>
<evidence type="ECO:0000313" key="1">
    <source>
        <dbReference type="EMBL" id="KAK7814515.1"/>
    </source>
</evidence>
<gene>
    <name evidence="1" type="ORF">CFP56_003055</name>
</gene>
<dbReference type="EMBL" id="PKMF04001095">
    <property type="protein sequence ID" value="KAK7814515.1"/>
    <property type="molecule type" value="Genomic_DNA"/>
</dbReference>
<sequence length="58" mass="6339">MLKLLLSSLLTPSALMLLLLLLLMIAGACLVKFPKLGSVIAIAKQMVVQIFLPRKFSK</sequence>
<organism evidence="1 2">
    <name type="scientific">Quercus suber</name>
    <name type="common">Cork oak</name>
    <dbReference type="NCBI Taxonomy" id="58331"/>
    <lineage>
        <taxon>Eukaryota</taxon>
        <taxon>Viridiplantae</taxon>
        <taxon>Streptophyta</taxon>
        <taxon>Embryophyta</taxon>
        <taxon>Tracheophyta</taxon>
        <taxon>Spermatophyta</taxon>
        <taxon>Magnoliopsida</taxon>
        <taxon>eudicotyledons</taxon>
        <taxon>Gunneridae</taxon>
        <taxon>Pentapetalae</taxon>
        <taxon>rosids</taxon>
        <taxon>fabids</taxon>
        <taxon>Fagales</taxon>
        <taxon>Fagaceae</taxon>
        <taxon>Quercus</taxon>
    </lineage>
</organism>
<reference evidence="1 2" key="1">
    <citation type="journal article" date="2018" name="Sci. Data">
        <title>The draft genome sequence of cork oak.</title>
        <authorList>
            <person name="Ramos A.M."/>
            <person name="Usie A."/>
            <person name="Barbosa P."/>
            <person name="Barros P.M."/>
            <person name="Capote T."/>
            <person name="Chaves I."/>
            <person name="Simoes F."/>
            <person name="Abreu I."/>
            <person name="Carrasquinho I."/>
            <person name="Faro C."/>
            <person name="Guimaraes J.B."/>
            <person name="Mendonca D."/>
            <person name="Nobrega F."/>
            <person name="Rodrigues L."/>
            <person name="Saibo N.J.M."/>
            <person name="Varela M.C."/>
            <person name="Egas C."/>
            <person name="Matos J."/>
            <person name="Miguel C.M."/>
            <person name="Oliveira M.M."/>
            <person name="Ricardo C.P."/>
            <person name="Goncalves S."/>
        </authorList>
    </citation>
    <scope>NUCLEOTIDE SEQUENCE [LARGE SCALE GENOMIC DNA]</scope>
    <source>
        <strain evidence="2">cv. HL8</strain>
    </source>
</reference>
<accession>A0AAW0IJ05</accession>
<protein>
    <recommendedName>
        <fullName evidence="3">ATP synthase F0 subunit 8</fullName>
    </recommendedName>
</protein>
<dbReference type="AlphaFoldDB" id="A0AAW0IJ05"/>
<evidence type="ECO:0000313" key="2">
    <source>
        <dbReference type="Proteomes" id="UP000237347"/>
    </source>
</evidence>
<name>A0AAW0IJ05_QUESU</name>